<evidence type="ECO:0000256" key="1">
    <source>
        <dbReference type="SAM" id="MobiDB-lite"/>
    </source>
</evidence>
<evidence type="ECO:0000313" key="2">
    <source>
        <dbReference type="EnsemblPlants" id="OPUNC12G01690.1"/>
    </source>
</evidence>
<feature type="region of interest" description="Disordered" evidence="1">
    <location>
        <begin position="32"/>
        <end position="52"/>
    </location>
</feature>
<reference evidence="2" key="1">
    <citation type="submission" date="2015-04" db="UniProtKB">
        <authorList>
            <consortium name="EnsemblPlants"/>
        </authorList>
    </citation>
    <scope>IDENTIFICATION</scope>
</reference>
<feature type="compositionally biased region" description="Low complexity" evidence="1">
    <location>
        <begin position="38"/>
        <end position="48"/>
    </location>
</feature>
<organism evidence="2">
    <name type="scientific">Oryza punctata</name>
    <name type="common">Red rice</name>
    <dbReference type="NCBI Taxonomy" id="4537"/>
    <lineage>
        <taxon>Eukaryota</taxon>
        <taxon>Viridiplantae</taxon>
        <taxon>Streptophyta</taxon>
        <taxon>Embryophyta</taxon>
        <taxon>Tracheophyta</taxon>
        <taxon>Spermatophyta</taxon>
        <taxon>Magnoliopsida</taxon>
        <taxon>Liliopsida</taxon>
        <taxon>Poales</taxon>
        <taxon>Poaceae</taxon>
        <taxon>BOP clade</taxon>
        <taxon>Oryzoideae</taxon>
        <taxon>Oryzeae</taxon>
        <taxon>Oryzinae</taxon>
        <taxon>Oryza</taxon>
    </lineage>
</organism>
<keyword evidence="3" id="KW-1185">Reference proteome</keyword>
<name>A0A0E0MJ74_ORYPU</name>
<dbReference type="Proteomes" id="UP000026962">
    <property type="component" value="Chromosome 12"/>
</dbReference>
<dbReference type="Gramene" id="OPUNC12G01690.1">
    <property type="protein sequence ID" value="OPUNC12G01690.1"/>
    <property type="gene ID" value="OPUNC12G01690"/>
</dbReference>
<reference evidence="2" key="2">
    <citation type="submission" date="2018-05" db="EMBL/GenBank/DDBJ databases">
        <title>OpunRS2 (Oryza punctata Reference Sequence Version 2).</title>
        <authorList>
            <person name="Zhang J."/>
            <person name="Kudrna D."/>
            <person name="Lee S."/>
            <person name="Talag J."/>
            <person name="Welchert J."/>
            <person name="Wing R.A."/>
        </authorList>
    </citation>
    <scope>NUCLEOTIDE SEQUENCE [LARGE SCALE GENOMIC DNA]</scope>
</reference>
<protein>
    <submittedName>
        <fullName evidence="2">Uncharacterized protein</fullName>
    </submittedName>
</protein>
<dbReference type="HOGENOM" id="CLU_2610200_0_0_1"/>
<dbReference type="AlphaFoldDB" id="A0A0E0MJ74"/>
<dbReference type="EnsemblPlants" id="OPUNC12G01690.1">
    <property type="protein sequence ID" value="OPUNC12G01690.1"/>
    <property type="gene ID" value="OPUNC12G01690"/>
</dbReference>
<accession>A0A0E0MJ74</accession>
<proteinExistence type="predicted"/>
<sequence length="79" mass="8759">MEEELSRLHSSPLRCGGAASCLHFLHHLEAAEAEARRPPGSSSRPWSSRGDDNLNLDVLDYCVEALDFCTHEFWCTGVA</sequence>
<evidence type="ECO:0000313" key="3">
    <source>
        <dbReference type="Proteomes" id="UP000026962"/>
    </source>
</evidence>